<dbReference type="InterPro" id="IPR003646">
    <property type="entry name" value="SH3-like_bac-type"/>
</dbReference>
<proteinExistence type="predicted"/>
<reference evidence="4 5" key="1">
    <citation type="submission" date="2020-03" db="EMBL/GenBank/DDBJ databases">
        <title>Roseomonas selenitidurans sp. nov. isolated from soil.</title>
        <authorList>
            <person name="Liu H."/>
        </authorList>
    </citation>
    <scope>NUCLEOTIDE SEQUENCE [LARGE SCALE GENOMIC DNA]</scope>
    <source>
        <strain evidence="4 5">JCM 15073</strain>
    </source>
</reference>
<gene>
    <name evidence="4" type="ORF">HB662_06385</name>
</gene>
<name>A0ABX1EV42_9PROT</name>
<evidence type="ECO:0000313" key="4">
    <source>
        <dbReference type="EMBL" id="NKE44398.1"/>
    </source>
</evidence>
<evidence type="ECO:0000259" key="3">
    <source>
        <dbReference type="Pfam" id="PF08239"/>
    </source>
</evidence>
<accession>A0ABX1EV42</accession>
<sequence>MHRIIPPILALAVVSLGAFAATSIDWNAGSAEAPEAAQRQNAEDAARSGAVAAVRAHLLRQGTDNLTAIETHPLDEAGGYAVCGKLGGRGGPDVVARVIPASGFLVGPEGRQSEPDLARASRSMVVMEDGPGLWRGGAPGMPWQRYCGTSNRAAPDLTVASGQAGPAGGPTAGALIRASLEGAPAREDQQPEIGSTEVGSTEIGGGGGGSVTVLSPVRVRSGPSGQSDILWVAERGRAFTVHGHAPGGWVQIGDATAPAGWAHSSLLASTM</sequence>
<keyword evidence="5" id="KW-1185">Reference proteome</keyword>
<feature type="region of interest" description="Disordered" evidence="1">
    <location>
        <begin position="184"/>
        <end position="208"/>
    </location>
</feature>
<dbReference type="Proteomes" id="UP000765160">
    <property type="component" value="Unassembled WGS sequence"/>
</dbReference>
<keyword evidence="2" id="KW-0732">Signal</keyword>
<dbReference type="Gene3D" id="2.30.30.40">
    <property type="entry name" value="SH3 Domains"/>
    <property type="match status" value="1"/>
</dbReference>
<feature type="signal peptide" evidence="2">
    <location>
        <begin position="1"/>
        <end position="20"/>
    </location>
</feature>
<feature type="chain" id="PRO_5045932290" evidence="2">
    <location>
        <begin position="21"/>
        <end position="271"/>
    </location>
</feature>
<dbReference type="RefSeq" id="WP_168048355.1">
    <property type="nucleotide sequence ID" value="NZ_JAATJR010000002.1"/>
</dbReference>
<dbReference type="Pfam" id="PF08239">
    <property type="entry name" value="SH3_3"/>
    <property type="match status" value="1"/>
</dbReference>
<evidence type="ECO:0000256" key="2">
    <source>
        <dbReference type="SAM" id="SignalP"/>
    </source>
</evidence>
<evidence type="ECO:0000313" key="5">
    <source>
        <dbReference type="Proteomes" id="UP000765160"/>
    </source>
</evidence>
<protein>
    <submittedName>
        <fullName evidence="4">SH3 domain-containing protein</fullName>
    </submittedName>
</protein>
<dbReference type="EMBL" id="JAAVTX010000002">
    <property type="protein sequence ID" value="NKE44398.1"/>
    <property type="molecule type" value="Genomic_DNA"/>
</dbReference>
<evidence type="ECO:0000256" key="1">
    <source>
        <dbReference type="SAM" id="MobiDB-lite"/>
    </source>
</evidence>
<feature type="domain" description="SH3b" evidence="3">
    <location>
        <begin position="217"/>
        <end position="267"/>
    </location>
</feature>
<comment type="caution">
    <text evidence="4">The sequence shown here is derived from an EMBL/GenBank/DDBJ whole genome shotgun (WGS) entry which is preliminary data.</text>
</comment>
<organism evidence="4 5">
    <name type="scientific">Falsiroseomonas frigidaquae</name>
    <dbReference type="NCBI Taxonomy" id="487318"/>
    <lineage>
        <taxon>Bacteria</taxon>
        <taxon>Pseudomonadati</taxon>
        <taxon>Pseudomonadota</taxon>
        <taxon>Alphaproteobacteria</taxon>
        <taxon>Acetobacterales</taxon>
        <taxon>Roseomonadaceae</taxon>
        <taxon>Falsiroseomonas</taxon>
    </lineage>
</organism>